<comment type="caution">
    <text evidence="5">The sequence shown here is derived from an EMBL/GenBank/DDBJ whole genome shotgun (WGS) entry which is preliminary data.</text>
</comment>
<dbReference type="CDD" id="cd07377">
    <property type="entry name" value="WHTH_GntR"/>
    <property type="match status" value="1"/>
</dbReference>
<dbReference type="InterPro" id="IPR000524">
    <property type="entry name" value="Tscrpt_reg_HTH_GntR"/>
</dbReference>
<dbReference type="Gene3D" id="1.10.10.10">
    <property type="entry name" value="Winged helix-like DNA-binding domain superfamily/Winged helix DNA-binding domain"/>
    <property type="match status" value="1"/>
</dbReference>
<dbReference type="SUPFAM" id="SSF46785">
    <property type="entry name" value="Winged helix' DNA-binding domain"/>
    <property type="match status" value="1"/>
</dbReference>
<evidence type="ECO:0000313" key="5">
    <source>
        <dbReference type="EMBL" id="EST31595.1"/>
    </source>
</evidence>
<evidence type="ECO:0000256" key="3">
    <source>
        <dbReference type="ARBA" id="ARBA00023163"/>
    </source>
</evidence>
<proteinExistence type="predicted"/>
<gene>
    <name evidence="5" type="ORF">M878_16305</name>
</gene>
<evidence type="ECO:0000259" key="4">
    <source>
        <dbReference type="PROSITE" id="PS50949"/>
    </source>
</evidence>
<keyword evidence="1" id="KW-0805">Transcription regulation</keyword>
<reference evidence="5 6" key="1">
    <citation type="journal article" date="2014" name="Genome Announc.">
        <title>Draft Genome Sequence of Streptomyces roseochromogenes subsp. oscitans DS 12.976, Producer of the Aminocoumarin Antibiotic Clorobiocin.</title>
        <authorList>
            <person name="Ruckert C."/>
            <person name="Kalinowski J."/>
            <person name="Heide L."/>
            <person name="Apel A.K."/>
        </authorList>
    </citation>
    <scope>NUCLEOTIDE SEQUENCE [LARGE SCALE GENOMIC DNA]</scope>
    <source>
        <strain evidence="5 6">DS 12.976</strain>
    </source>
</reference>
<dbReference type="InterPro" id="IPR036390">
    <property type="entry name" value="WH_DNA-bd_sf"/>
</dbReference>
<dbReference type="PANTHER" id="PTHR44846">
    <property type="entry name" value="MANNOSYL-D-GLYCERATE TRANSPORT/METABOLISM SYSTEM REPRESSOR MNGR-RELATED"/>
    <property type="match status" value="1"/>
</dbReference>
<dbReference type="Proteomes" id="UP000017984">
    <property type="component" value="Chromosome"/>
</dbReference>
<name>V6KHE9_STRRC</name>
<dbReference type="EMBL" id="AWQX01000141">
    <property type="protein sequence ID" value="EST31595.1"/>
    <property type="molecule type" value="Genomic_DNA"/>
</dbReference>
<keyword evidence="2" id="KW-0238">DNA-binding</keyword>
<dbReference type="Pfam" id="PF00392">
    <property type="entry name" value="GntR"/>
    <property type="match status" value="1"/>
</dbReference>
<dbReference type="STRING" id="1352936.M878_16305"/>
<evidence type="ECO:0000313" key="6">
    <source>
        <dbReference type="Proteomes" id="UP000017984"/>
    </source>
</evidence>
<dbReference type="AlphaFoldDB" id="V6KHE9"/>
<evidence type="ECO:0000256" key="2">
    <source>
        <dbReference type="ARBA" id="ARBA00023125"/>
    </source>
</evidence>
<feature type="domain" description="HTH gntR-type" evidence="4">
    <location>
        <begin position="16"/>
        <end position="84"/>
    </location>
</feature>
<dbReference type="SMART" id="SM00345">
    <property type="entry name" value="HTH_GNTR"/>
    <property type="match status" value="1"/>
</dbReference>
<keyword evidence="3" id="KW-0804">Transcription</keyword>
<dbReference type="GO" id="GO:0003700">
    <property type="term" value="F:DNA-binding transcription factor activity"/>
    <property type="evidence" value="ECO:0007669"/>
    <property type="project" value="InterPro"/>
</dbReference>
<dbReference type="InterPro" id="IPR050679">
    <property type="entry name" value="Bact_HTH_transcr_reg"/>
</dbReference>
<protein>
    <recommendedName>
        <fullName evidence="4">HTH gntR-type domain-containing protein</fullName>
    </recommendedName>
</protein>
<dbReference type="PATRIC" id="fig|1352936.5.peg.3430"/>
<dbReference type="PROSITE" id="PS50949">
    <property type="entry name" value="HTH_GNTR"/>
    <property type="match status" value="1"/>
</dbReference>
<organism evidence="5 6">
    <name type="scientific">Streptomyces roseochromogenus subsp. oscitans DS 12.976</name>
    <dbReference type="NCBI Taxonomy" id="1352936"/>
    <lineage>
        <taxon>Bacteria</taxon>
        <taxon>Bacillati</taxon>
        <taxon>Actinomycetota</taxon>
        <taxon>Actinomycetes</taxon>
        <taxon>Kitasatosporales</taxon>
        <taxon>Streptomycetaceae</taxon>
        <taxon>Streptomyces</taxon>
    </lineage>
</organism>
<evidence type="ECO:0000256" key="1">
    <source>
        <dbReference type="ARBA" id="ARBA00023015"/>
    </source>
</evidence>
<dbReference type="GO" id="GO:0003677">
    <property type="term" value="F:DNA binding"/>
    <property type="evidence" value="ECO:0007669"/>
    <property type="project" value="UniProtKB-KW"/>
</dbReference>
<keyword evidence="6" id="KW-1185">Reference proteome</keyword>
<dbReference type="InterPro" id="IPR036388">
    <property type="entry name" value="WH-like_DNA-bd_sf"/>
</dbReference>
<dbReference type="HOGENOM" id="CLU_017584_16_3_11"/>
<accession>V6KHE9</accession>
<sequence length="96" mass="10586">MPWSPTLTFMELDRTRPLWRQIAAEIIRRIKDGTYPPGSRVPSTLEIAHEFGVVNATAAKAMRHVREQGWTRGEVGLGTFVADPLPPSPAPPKPSA</sequence>